<dbReference type="EMBL" id="WEGH01000001">
    <property type="protein sequence ID" value="MQY03447.1"/>
    <property type="molecule type" value="Genomic_DNA"/>
</dbReference>
<dbReference type="AlphaFoldDB" id="A0A7K0BQP0"/>
<comment type="caution">
    <text evidence="1">The sequence shown here is derived from an EMBL/GenBank/DDBJ whole genome shotgun (WGS) entry which is preliminary data.</text>
</comment>
<evidence type="ECO:0000313" key="2">
    <source>
        <dbReference type="Proteomes" id="UP000487268"/>
    </source>
</evidence>
<gene>
    <name evidence="1" type="ORF">ACRB68_14890</name>
</gene>
<accession>A0A7K0BQP0</accession>
<reference evidence="1 2" key="1">
    <citation type="submission" date="2019-10" db="EMBL/GenBank/DDBJ databases">
        <title>Actinomadura rubteroloni sp. nov. and Actinomadura macrotermitis sp. nov., isolated from the gut of fungus growing-termite Macrotermes natalensis.</title>
        <authorList>
            <person name="Benndorf R."/>
            <person name="Martin K."/>
            <person name="Kuefner M."/>
            <person name="De Beer W."/>
            <person name="Kaster A.-K."/>
            <person name="Vollmers J."/>
            <person name="Poulsen M."/>
            <person name="Beemelmanns C."/>
        </authorList>
    </citation>
    <scope>NUCLEOTIDE SEQUENCE [LARGE SCALE GENOMIC DNA]</scope>
    <source>
        <strain evidence="1 2">RB68</strain>
    </source>
</reference>
<protein>
    <submittedName>
        <fullName evidence="1">Uncharacterized protein</fullName>
    </submittedName>
</protein>
<proteinExistence type="predicted"/>
<name>A0A7K0BQP0_9ACTN</name>
<sequence length="61" mass="6580">MTPDQFSSLTKAIKPGPLLLPADSAEEMWRTAYTTAMRRYGLPEGAIRAINVLAAAELEGS</sequence>
<keyword evidence="2" id="KW-1185">Reference proteome</keyword>
<dbReference type="Proteomes" id="UP000487268">
    <property type="component" value="Unassembled WGS sequence"/>
</dbReference>
<organism evidence="1 2">
    <name type="scientific">Actinomadura macrotermitis</name>
    <dbReference type="NCBI Taxonomy" id="2585200"/>
    <lineage>
        <taxon>Bacteria</taxon>
        <taxon>Bacillati</taxon>
        <taxon>Actinomycetota</taxon>
        <taxon>Actinomycetes</taxon>
        <taxon>Streptosporangiales</taxon>
        <taxon>Thermomonosporaceae</taxon>
        <taxon>Actinomadura</taxon>
    </lineage>
</organism>
<evidence type="ECO:0000313" key="1">
    <source>
        <dbReference type="EMBL" id="MQY03447.1"/>
    </source>
</evidence>